<organism evidence="2 3">
    <name type="scientific">Phytophthora lilii</name>
    <dbReference type="NCBI Taxonomy" id="2077276"/>
    <lineage>
        <taxon>Eukaryota</taxon>
        <taxon>Sar</taxon>
        <taxon>Stramenopiles</taxon>
        <taxon>Oomycota</taxon>
        <taxon>Peronosporomycetes</taxon>
        <taxon>Peronosporales</taxon>
        <taxon>Peronosporaceae</taxon>
        <taxon>Phytophthora</taxon>
    </lineage>
</organism>
<dbReference type="OrthoDB" id="116231at2759"/>
<feature type="region of interest" description="Disordered" evidence="1">
    <location>
        <begin position="1"/>
        <end position="45"/>
    </location>
</feature>
<evidence type="ECO:0000256" key="1">
    <source>
        <dbReference type="SAM" id="MobiDB-lite"/>
    </source>
</evidence>
<name>A0A9W6U144_9STRA</name>
<sequence>MPASVQPESDGEDRIRVEVTEENHGANAETNAETTFIESTPERHPENVAETLNWSRMKKHATGDFASWPTKLCQTRACGALCITHQPPSLQQMSCLFEQKKLFHWKPWDSAFWDALMFPVFSDSVPGTTKKRQWVVAVLQSMSGMAFAVHSTISIDNCLQSISGTIQHYRNNTEKNHPGSHQYRSRGHKLVEQVQLISESSLKYDMKKIQAYDTQILAKKWRDAKSTTPTASIAECEEEEESLKIFAMWIGRLGNTKQIYDEHWVSGCMTLMSA</sequence>
<dbReference type="Proteomes" id="UP001165083">
    <property type="component" value="Unassembled WGS sequence"/>
</dbReference>
<comment type="caution">
    <text evidence="2">The sequence shown here is derived from an EMBL/GenBank/DDBJ whole genome shotgun (WGS) entry which is preliminary data.</text>
</comment>
<keyword evidence="3" id="KW-1185">Reference proteome</keyword>
<proteinExistence type="predicted"/>
<evidence type="ECO:0000313" key="3">
    <source>
        <dbReference type="Proteomes" id="UP001165083"/>
    </source>
</evidence>
<feature type="compositionally biased region" description="Polar residues" evidence="1">
    <location>
        <begin position="28"/>
        <end position="38"/>
    </location>
</feature>
<feature type="compositionally biased region" description="Basic and acidic residues" evidence="1">
    <location>
        <begin position="12"/>
        <end position="24"/>
    </location>
</feature>
<reference evidence="2" key="1">
    <citation type="submission" date="2023-04" db="EMBL/GenBank/DDBJ databases">
        <title>Phytophthora lilii NBRC 32176.</title>
        <authorList>
            <person name="Ichikawa N."/>
            <person name="Sato H."/>
            <person name="Tonouchi N."/>
        </authorList>
    </citation>
    <scope>NUCLEOTIDE SEQUENCE</scope>
    <source>
        <strain evidence="2">NBRC 32176</strain>
    </source>
</reference>
<dbReference type="EMBL" id="BSXW01000494">
    <property type="protein sequence ID" value="GMF23891.1"/>
    <property type="molecule type" value="Genomic_DNA"/>
</dbReference>
<protein>
    <submittedName>
        <fullName evidence="2">Unnamed protein product</fullName>
    </submittedName>
</protein>
<accession>A0A9W6U144</accession>
<evidence type="ECO:0000313" key="2">
    <source>
        <dbReference type="EMBL" id="GMF23891.1"/>
    </source>
</evidence>
<dbReference type="AlphaFoldDB" id="A0A9W6U144"/>
<gene>
    <name evidence="2" type="ORF">Plil01_000971500</name>
</gene>